<organism evidence="1 2">
    <name type="scientific">Cryobacterium frigoriphilum</name>
    <dbReference type="NCBI Taxonomy" id="1259150"/>
    <lineage>
        <taxon>Bacteria</taxon>
        <taxon>Bacillati</taxon>
        <taxon>Actinomycetota</taxon>
        <taxon>Actinomycetes</taxon>
        <taxon>Micrococcales</taxon>
        <taxon>Microbacteriaceae</taxon>
        <taxon>Cryobacterium</taxon>
    </lineage>
</organism>
<name>A0A4R9A0X4_9MICO</name>
<accession>A0A4R9A0X4</accession>
<evidence type="ECO:0000313" key="2">
    <source>
        <dbReference type="Proteomes" id="UP000297447"/>
    </source>
</evidence>
<dbReference type="OrthoDB" id="5177982at2"/>
<proteinExistence type="predicted"/>
<comment type="caution">
    <text evidence="1">The sequence shown here is derived from an EMBL/GenBank/DDBJ whole genome shotgun (WGS) entry which is preliminary data.</text>
</comment>
<dbReference type="EMBL" id="SOHE01000047">
    <property type="protein sequence ID" value="TFD49818.1"/>
    <property type="molecule type" value="Genomic_DNA"/>
</dbReference>
<reference evidence="1 2" key="1">
    <citation type="submission" date="2019-03" db="EMBL/GenBank/DDBJ databases">
        <title>Genomics of glacier-inhabiting Cryobacterium strains.</title>
        <authorList>
            <person name="Liu Q."/>
            <person name="Xin Y.-H."/>
        </authorList>
    </citation>
    <scope>NUCLEOTIDE SEQUENCE [LARGE SCALE GENOMIC DNA]</scope>
    <source>
        <strain evidence="1 2">Hh14</strain>
    </source>
</reference>
<dbReference type="Proteomes" id="UP000297447">
    <property type="component" value="Unassembled WGS sequence"/>
</dbReference>
<sequence length="249" mass="26432">MTPPRPLVLLTATVNPNVATRLTVQAVDERLRQYQQALPVWAEAAHAAGFALALVETSAADRDLLLSRTPAALADTVAVLHYTATPEQIRRGKGAIEMAAIGSALTELCLPGDTTVYKATGRLTLANADQLLRPLRPGEVAARMSLNRDYVDTRFVGASVDVWQRMLVAAGTLVDDDRGVYLEHAVASQLAAGLALKRLSLVRFTARPALGGVSGSTGQAYSASAQKAKDALLRPLESLLSRLAAKKQA</sequence>
<evidence type="ECO:0008006" key="3">
    <source>
        <dbReference type="Google" id="ProtNLM"/>
    </source>
</evidence>
<dbReference type="RefSeq" id="WP_134519569.1">
    <property type="nucleotide sequence ID" value="NZ_SOHE01000047.1"/>
</dbReference>
<evidence type="ECO:0000313" key="1">
    <source>
        <dbReference type="EMBL" id="TFD49818.1"/>
    </source>
</evidence>
<protein>
    <recommendedName>
        <fullName evidence="3">Glycosyltransferase family 2 protein</fullName>
    </recommendedName>
</protein>
<dbReference type="AlphaFoldDB" id="A0A4R9A0X4"/>
<keyword evidence="2" id="KW-1185">Reference proteome</keyword>
<gene>
    <name evidence="1" type="ORF">E3T55_10715</name>
</gene>